<dbReference type="AlphaFoldDB" id="A0AAE4VCX8"/>
<gene>
    <name evidence="1" type="ORF">R4485_18010</name>
</gene>
<organism evidence="1 2">
    <name type="scientific">Mycolicibacterium fortuitum</name>
    <name type="common">Mycobacterium fortuitum</name>
    <dbReference type="NCBI Taxonomy" id="1766"/>
    <lineage>
        <taxon>Bacteria</taxon>
        <taxon>Bacillati</taxon>
        <taxon>Actinomycetota</taxon>
        <taxon>Actinomycetes</taxon>
        <taxon>Mycobacteriales</taxon>
        <taxon>Mycobacteriaceae</taxon>
        <taxon>Mycolicibacterium</taxon>
    </lineage>
</organism>
<evidence type="ECO:0000313" key="2">
    <source>
        <dbReference type="Proteomes" id="UP001186041"/>
    </source>
</evidence>
<proteinExistence type="predicted"/>
<comment type="caution">
    <text evidence="1">The sequence shown here is derived from an EMBL/GenBank/DDBJ whole genome shotgun (WGS) entry which is preliminary data.</text>
</comment>
<sequence>MARRNMKPGFHRDAKAIGRIAKNDKGLKAFIHDTAEQGAARAGGHVEDYVTDRSVSAVVVGAEDQAKDGKATKAAGELGWPIR</sequence>
<dbReference type="RefSeq" id="WP_317722296.1">
    <property type="nucleotide sequence ID" value="NZ_JAWLVK010000015.1"/>
</dbReference>
<protein>
    <submittedName>
        <fullName evidence="1">Uncharacterized protein</fullName>
    </submittedName>
</protein>
<reference evidence="1" key="1">
    <citation type="submission" date="2023-10" db="EMBL/GenBank/DDBJ databases">
        <title>Mycolicibacterium fortuitum clinical isolates causing pulmonary infections in humans.</title>
        <authorList>
            <person name="Mejia-Ponce P.M."/>
            <person name="Zenteno-Cuevas R."/>
            <person name="Licona-Cassani C."/>
        </authorList>
    </citation>
    <scope>NUCLEOTIDE SEQUENCE</scope>
    <source>
        <strain evidence="1">M8</strain>
    </source>
</reference>
<evidence type="ECO:0000313" key="1">
    <source>
        <dbReference type="EMBL" id="MDV7292066.1"/>
    </source>
</evidence>
<dbReference type="EMBL" id="JAWLVV010000015">
    <property type="protein sequence ID" value="MDV7292066.1"/>
    <property type="molecule type" value="Genomic_DNA"/>
</dbReference>
<name>A0AAE4VCX8_MYCFO</name>
<dbReference type="Proteomes" id="UP001186041">
    <property type="component" value="Unassembled WGS sequence"/>
</dbReference>
<accession>A0AAE4VCX8</accession>